<protein>
    <recommendedName>
        <fullName evidence="1">F-box domain-containing protein</fullName>
    </recommendedName>
</protein>
<dbReference type="AlphaFoldDB" id="A0A9E7JTT6"/>
<gene>
    <name evidence="2" type="ORF">MUK42_00217</name>
</gene>
<dbReference type="OrthoDB" id="1631251at2759"/>
<evidence type="ECO:0000313" key="3">
    <source>
        <dbReference type="Proteomes" id="UP001055439"/>
    </source>
</evidence>
<dbReference type="Gene3D" id="1.20.1280.50">
    <property type="match status" value="1"/>
</dbReference>
<dbReference type="Proteomes" id="UP001055439">
    <property type="component" value="Chromosome 3"/>
</dbReference>
<dbReference type="SUPFAM" id="SSF81383">
    <property type="entry name" value="F-box domain"/>
    <property type="match status" value="1"/>
</dbReference>
<feature type="domain" description="F-box" evidence="1">
    <location>
        <begin position="38"/>
        <end position="75"/>
    </location>
</feature>
<dbReference type="Pfam" id="PF00646">
    <property type="entry name" value="F-box"/>
    <property type="match status" value="1"/>
</dbReference>
<proteinExistence type="predicted"/>
<name>A0A9E7JTT6_9LILI</name>
<organism evidence="2 3">
    <name type="scientific">Musa troglodytarum</name>
    <name type="common">fe'i banana</name>
    <dbReference type="NCBI Taxonomy" id="320322"/>
    <lineage>
        <taxon>Eukaryota</taxon>
        <taxon>Viridiplantae</taxon>
        <taxon>Streptophyta</taxon>
        <taxon>Embryophyta</taxon>
        <taxon>Tracheophyta</taxon>
        <taxon>Spermatophyta</taxon>
        <taxon>Magnoliopsida</taxon>
        <taxon>Liliopsida</taxon>
        <taxon>Zingiberales</taxon>
        <taxon>Musaceae</taxon>
        <taxon>Musa</taxon>
    </lineage>
</organism>
<dbReference type="EMBL" id="CP097505">
    <property type="protein sequence ID" value="URD94022.1"/>
    <property type="molecule type" value="Genomic_DNA"/>
</dbReference>
<accession>A0A9E7JTT6</accession>
<sequence>MRDVKGCFEHINGWRAERSPTRSIDLVGREKLRQRCPLHDDLIAEILSYVPAKAFVRLLSVCKTFHQLSLDYHFHLLQ</sequence>
<evidence type="ECO:0000259" key="1">
    <source>
        <dbReference type="Pfam" id="PF00646"/>
    </source>
</evidence>
<reference evidence="2" key="1">
    <citation type="submission" date="2022-05" db="EMBL/GenBank/DDBJ databases">
        <title>The Musa troglodytarum L. genome provides insights into the mechanism of non-climacteric behaviour and enrichment of carotenoids.</title>
        <authorList>
            <person name="Wang J."/>
        </authorList>
    </citation>
    <scope>NUCLEOTIDE SEQUENCE</scope>
    <source>
        <tissue evidence="2">Leaf</tissue>
    </source>
</reference>
<evidence type="ECO:0000313" key="2">
    <source>
        <dbReference type="EMBL" id="URD94022.1"/>
    </source>
</evidence>
<dbReference type="InterPro" id="IPR036047">
    <property type="entry name" value="F-box-like_dom_sf"/>
</dbReference>
<dbReference type="InterPro" id="IPR001810">
    <property type="entry name" value="F-box_dom"/>
</dbReference>
<keyword evidence="3" id="KW-1185">Reference proteome</keyword>